<reference evidence="2" key="2">
    <citation type="journal article" date="2015" name="Data Brief">
        <title>Shoot transcriptome of the giant reed, Arundo donax.</title>
        <authorList>
            <person name="Barrero R.A."/>
            <person name="Guerrero F.D."/>
            <person name="Moolhuijzen P."/>
            <person name="Goolsby J.A."/>
            <person name="Tidwell J."/>
            <person name="Bellgard S.E."/>
            <person name="Bellgard M.I."/>
        </authorList>
    </citation>
    <scope>NUCLEOTIDE SEQUENCE</scope>
    <source>
        <tissue evidence="2">Shoot tissue taken approximately 20 cm above the soil surface</tissue>
    </source>
</reference>
<organism evidence="2">
    <name type="scientific">Arundo donax</name>
    <name type="common">Giant reed</name>
    <name type="synonym">Donax arundinaceus</name>
    <dbReference type="NCBI Taxonomy" id="35708"/>
    <lineage>
        <taxon>Eukaryota</taxon>
        <taxon>Viridiplantae</taxon>
        <taxon>Streptophyta</taxon>
        <taxon>Embryophyta</taxon>
        <taxon>Tracheophyta</taxon>
        <taxon>Spermatophyta</taxon>
        <taxon>Magnoliopsida</taxon>
        <taxon>Liliopsida</taxon>
        <taxon>Poales</taxon>
        <taxon>Poaceae</taxon>
        <taxon>PACMAD clade</taxon>
        <taxon>Arundinoideae</taxon>
        <taxon>Arundineae</taxon>
        <taxon>Arundo</taxon>
    </lineage>
</organism>
<proteinExistence type="predicted"/>
<evidence type="ECO:0000313" key="2">
    <source>
        <dbReference type="EMBL" id="JAD55972.1"/>
    </source>
</evidence>
<accession>A0A0A9B9J3</accession>
<keyword evidence="1" id="KW-0812">Transmembrane</keyword>
<keyword evidence="1" id="KW-1133">Transmembrane helix</keyword>
<reference evidence="2" key="1">
    <citation type="submission" date="2014-09" db="EMBL/GenBank/DDBJ databases">
        <authorList>
            <person name="Magalhaes I.L.F."/>
            <person name="Oliveira U."/>
            <person name="Santos F.R."/>
            <person name="Vidigal T.H.D.A."/>
            <person name="Brescovit A.D."/>
            <person name="Santos A.J."/>
        </authorList>
    </citation>
    <scope>NUCLEOTIDE SEQUENCE</scope>
    <source>
        <tissue evidence="2">Shoot tissue taken approximately 20 cm above the soil surface</tissue>
    </source>
</reference>
<dbReference type="AlphaFoldDB" id="A0A0A9B9J3"/>
<evidence type="ECO:0000256" key="1">
    <source>
        <dbReference type="SAM" id="Phobius"/>
    </source>
</evidence>
<keyword evidence="1" id="KW-0472">Membrane</keyword>
<protein>
    <submittedName>
        <fullName evidence="2">Uncharacterized protein</fullName>
    </submittedName>
</protein>
<name>A0A0A9B9J3_ARUDO</name>
<dbReference type="EMBL" id="GBRH01241923">
    <property type="protein sequence ID" value="JAD55972.1"/>
    <property type="molecule type" value="Transcribed_RNA"/>
</dbReference>
<sequence>MTEGGRRERSSYCPTVSIGVRKSTAQARVFNRPSAIHLAVTFILLGLYFVVVIQSAGPSDMTQRRSTSFAT</sequence>
<feature type="transmembrane region" description="Helical" evidence="1">
    <location>
        <begin position="35"/>
        <end position="56"/>
    </location>
</feature>